<accession>A0A060SCI8</accession>
<dbReference type="AlphaFoldDB" id="A0A060SCI8"/>
<name>A0A060SCI8_PYCCI</name>
<dbReference type="HOGENOM" id="CLU_1778423_0_0_1"/>
<evidence type="ECO:0000256" key="1">
    <source>
        <dbReference type="SAM" id="MobiDB-lite"/>
    </source>
</evidence>
<dbReference type="EMBL" id="CCBP010000108">
    <property type="protein sequence ID" value="CDO71921.1"/>
    <property type="molecule type" value="Genomic_DNA"/>
</dbReference>
<organism evidence="2 3">
    <name type="scientific">Pycnoporus cinnabarinus</name>
    <name type="common">Cinnabar-red polypore</name>
    <name type="synonym">Trametes cinnabarina</name>
    <dbReference type="NCBI Taxonomy" id="5643"/>
    <lineage>
        <taxon>Eukaryota</taxon>
        <taxon>Fungi</taxon>
        <taxon>Dikarya</taxon>
        <taxon>Basidiomycota</taxon>
        <taxon>Agaricomycotina</taxon>
        <taxon>Agaricomycetes</taxon>
        <taxon>Polyporales</taxon>
        <taxon>Polyporaceae</taxon>
        <taxon>Trametes</taxon>
    </lineage>
</organism>
<feature type="region of interest" description="Disordered" evidence="1">
    <location>
        <begin position="39"/>
        <end position="83"/>
    </location>
</feature>
<evidence type="ECO:0000313" key="3">
    <source>
        <dbReference type="Proteomes" id="UP000029665"/>
    </source>
</evidence>
<proteinExistence type="predicted"/>
<keyword evidence="3" id="KW-1185">Reference proteome</keyword>
<comment type="caution">
    <text evidence="2">The sequence shown here is derived from an EMBL/GenBank/DDBJ whole genome shotgun (WGS) entry which is preliminary data.</text>
</comment>
<evidence type="ECO:0000313" key="2">
    <source>
        <dbReference type="EMBL" id="CDO71921.1"/>
    </source>
</evidence>
<feature type="region of interest" description="Disordered" evidence="1">
    <location>
        <begin position="1"/>
        <end position="20"/>
    </location>
</feature>
<dbReference type="OrthoDB" id="2585179at2759"/>
<protein>
    <submittedName>
        <fullName evidence="2">Uncharacterized protein</fullName>
    </submittedName>
</protein>
<dbReference type="Proteomes" id="UP000029665">
    <property type="component" value="Unassembled WGS sequence"/>
</dbReference>
<reference evidence="2" key="1">
    <citation type="submission" date="2014-01" db="EMBL/GenBank/DDBJ databases">
        <title>The genome of the white-rot fungus Pycnoporus cinnabarinus: a basidiomycete model with a versatile arsenal for lignocellulosic biomass breakdown.</title>
        <authorList>
            <person name="Levasseur A."/>
            <person name="Lomascolo A."/>
            <person name="Ruiz-Duenas F.J."/>
            <person name="Uzan E."/>
            <person name="Piumi F."/>
            <person name="Kues U."/>
            <person name="Ram A.F.J."/>
            <person name="Murat C."/>
            <person name="Haon M."/>
            <person name="Benoit I."/>
            <person name="Arfi Y."/>
            <person name="Chevret D."/>
            <person name="Drula E."/>
            <person name="Kwon M.J."/>
            <person name="Gouret P."/>
            <person name="Lesage-Meessen L."/>
            <person name="Lombard V."/>
            <person name="Mariette J."/>
            <person name="Noirot C."/>
            <person name="Park J."/>
            <person name="Patyshakuliyeva A."/>
            <person name="Wieneger R.A.B."/>
            <person name="Wosten H.A.B."/>
            <person name="Martin F."/>
            <person name="Coutinho P.M."/>
            <person name="de Vries R."/>
            <person name="Martinez A.T."/>
            <person name="Klopp C."/>
            <person name="Pontarotti P."/>
            <person name="Henrissat B."/>
            <person name="Record E."/>
        </authorList>
    </citation>
    <scope>NUCLEOTIDE SEQUENCE [LARGE SCALE GENOMIC DNA]</scope>
    <source>
        <strain evidence="2">BRFM137</strain>
    </source>
</reference>
<gene>
    <name evidence="2" type="ORF">BN946_scf184940.g68</name>
</gene>
<sequence length="146" mass="15895">MQKAFAGDGARASHRESALGPLSSSSIVLTRLHIDLASTSTDRTPPYDVHASRPGTRRERLPHRHALSHIRPLQQPPTGLGPCTRSVRPLGRVGQLQDVQLLSVPRASWPSVQGELLDSLNALPGVLRVDVQEKPRTRAKRGGDEL</sequence>